<accession>A0A9P7YPS9</accession>
<name>A0A9P7YPS9_9HELO</name>
<dbReference type="EMBL" id="MU251381">
    <property type="protein sequence ID" value="KAG9237713.1"/>
    <property type="molecule type" value="Genomic_DNA"/>
</dbReference>
<evidence type="ECO:0000313" key="2">
    <source>
        <dbReference type="Proteomes" id="UP000824998"/>
    </source>
</evidence>
<dbReference type="SUPFAM" id="SSF50249">
    <property type="entry name" value="Nucleic acid-binding proteins"/>
    <property type="match status" value="1"/>
</dbReference>
<keyword evidence="2" id="KW-1185">Reference proteome</keyword>
<dbReference type="AlphaFoldDB" id="A0A9P7YPS9"/>
<proteinExistence type="predicted"/>
<dbReference type="OrthoDB" id="5378679at2759"/>
<evidence type="ECO:0000313" key="1">
    <source>
        <dbReference type="EMBL" id="KAG9237713.1"/>
    </source>
</evidence>
<sequence length="370" mass="40916">MSTKIVLFVGAPGMRSLTWEEDHLLNAFSEPFVRFGALSDSSHQDLDAPSPSTSLLKNPEWRVLPLEHKHLTTGVSQDYGWQQQYQGSSFFTTSQISSYMEDTSREYSSATPQTVTKTPKEVLSQFYEQSYARHEDIPSSQLVATSEAEYFFSNSEGSASFNTSDGSFVSSVTCPSKEMPKSGPISNLKDLPAAPYLISSLPQVTTVNLIVGIISLPPPRKIKAKRGGKVELIEALVGDETRSGFGITFWLSPIQSVDAGLRKSVESLRPQDVVLMRNVALNSFQGRVYGHSLRKGLTKIHLLYRSRVDRSDVRGYYSAADLKLGNMGNPQLVKTGTVREWVLKFIGGGSAKQDLKRVQLRPESLPLDTQ</sequence>
<dbReference type="InterPro" id="IPR012340">
    <property type="entry name" value="NA-bd_OB-fold"/>
</dbReference>
<organism evidence="1 2">
    <name type="scientific">Amylocarpus encephaloides</name>
    <dbReference type="NCBI Taxonomy" id="45428"/>
    <lineage>
        <taxon>Eukaryota</taxon>
        <taxon>Fungi</taxon>
        <taxon>Dikarya</taxon>
        <taxon>Ascomycota</taxon>
        <taxon>Pezizomycotina</taxon>
        <taxon>Leotiomycetes</taxon>
        <taxon>Helotiales</taxon>
        <taxon>Helotiales incertae sedis</taxon>
        <taxon>Amylocarpus</taxon>
    </lineage>
</organism>
<dbReference type="Proteomes" id="UP000824998">
    <property type="component" value="Unassembled WGS sequence"/>
</dbReference>
<dbReference type="Gene3D" id="2.40.50.140">
    <property type="entry name" value="Nucleic acid-binding proteins"/>
    <property type="match status" value="1"/>
</dbReference>
<protein>
    <submittedName>
        <fullName evidence="1">Uncharacterized protein</fullName>
    </submittedName>
</protein>
<gene>
    <name evidence="1" type="ORF">BJ875DRAFT_124624</name>
</gene>
<comment type="caution">
    <text evidence="1">The sequence shown here is derived from an EMBL/GenBank/DDBJ whole genome shotgun (WGS) entry which is preliminary data.</text>
</comment>
<reference evidence="1" key="1">
    <citation type="journal article" date="2021" name="IMA Fungus">
        <title>Genomic characterization of three marine fungi, including Emericellopsis atlantica sp. nov. with signatures of a generalist lifestyle and marine biomass degradation.</title>
        <authorList>
            <person name="Hagestad O.C."/>
            <person name="Hou L."/>
            <person name="Andersen J.H."/>
            <person name="Hansen E.H."/>
            <person name="Altermark B."/>
            <person name="Li C."/>
            <person name="Kuhnert E."/>
            <person name="Cox R.J."/>
            <person name="Crous P.W."/>
            <person name="Spatafora J.W."/>
            <person name="Lail K."/>
            <person name="Amirebrahimi M."/>
            <person name="Lipzen A."/>
            <person name="Pangilinan J."/>
            <person name="Andreopoulos W."/>
            <person name="Hayes R.D."/>
            <person name="Ng V."/>
            <person name="Grigoriev I.V."/>
            <person name="Jackson S.A."/>
            <person name="Sutton T.D.S."/>
            <person name="Dobson A.D.W."/>
            <person name="Rama T."/>
        </authorList>
    </citation>
    <scope>NUCLEOTIDE SEQUENCE</scope>
    <source>
        <strain evidence="1">TRa018bII</strain>
    </source>
</reference>